<dbReference type="InterPro" id="IPR015424">
    <property type="entry name" value="PyrdxlP-dep_Trfase"/>
</dbReference>
<dbReference type="InterPro" id="IPR015422">
    <property type="entry name" value="PyrdxlP-dep_Trfase_small"/>
</dbReference>
<dbReference type="InterPro" id="IPR015421">
    <property type="entry name" value="PyrdxlP-dep_Trfase_major"/>
</dbReference>
<dbReference type="CDD" id="cd00609">
    <property type="entry name" value="AAT_like"/>
    <property type="match status" value="1"/>
</dbReference>
<keyword evidence="5" id="KW-0663">Pyridoxal phosphate</keyword>
<accession>A0ABC8XYW7</accession>
<keyword evidence="8" id="KW-1185">Reference proteome</keyword>
<evidence type="ECO:0000256" key="2">
    <source>
        <dbReference type="ARBA" id="ARBA00007441"/>
    </source>
</evidence>
<dbReference type="PANTHER" id="PTHR43807">
    <property type="entry name" value="FI04487P"/>
    <property type="match status" value="1"/>
</dbReference>
<dbReference type="GO" id="GO:0008483">
    <property type="term" value="F:transaminase activity"/>
    <property type="evidence" value="ECO:0007669"/>
    <property type="project" value="UniProtKB-KW"/>
</dbReference>
<comment type="similarity">
    <text evidence="2">Belongs to the class-I pyridoxal-phosphate-dependent aminotransferase family.</text>
</comment>
<dbReference type="FunFam" id="3.40.640.10:FF:000086">
    <property type="entry name" value="Kynurenine--oxoglutarate transaminase 1"/>
    <property type="match status" value="1"/>
</dbReference>
<organism evidence="7 8">
    <name type="scientific">Urochloa decumbens</name>
    <dbReference type="NCBI Taxonomy" id="240449"/>
    <lineage>
        <taxon>Eukaryota</taxon>
        <taxon>Viridiplantae</taxon>
        <taxon>Streptophyta</taxon>
        <taxon>Embryophyta</taxon>
        <taxon>Tracheophyta</taxon>
        <taxon>Spermatophyta</taxon>
        <taxon>Magnoliopsida</taxon>
        <taxon>Liliopsida</taxon>
        <taxon>Poales</taxon>
        <taxon>Poaceae</taxon>
        <taxon>PACMAD clade</taxon>
        <taxon>Panicoideae</taxon>
        <taxon>Panicodae</taxon>
        <taxon>Paniceae</taxon>
        <taxon>Melinidinae</taxon>
        <taxon>Urochloa</taxon>
    </lineage>
</organism>
<name>A0ABC8XYW7_9POAL</name>
<proteinExistence type="inferred from homology"/>
<gene>
    <name evidence="7" type="ORF">URODEC1_LOCUS28416</name>
</gene>
<evidence type="ECO:0000256" key="1">
    <source>
        <dbReference type="ARBA" id="ARBA00001933"/>
    </source>
</evidence>
<dbReference type="InterPro" id="IPR004838">
    <property type="entry name" value="NHTrfase_class1_PyrdxlP-BS"/>
</dbReference>
<evidence type="ECO:0000256" key="3">
    <source>
        <dbReference type="ARBA" id="ARBA00022576"/>
    </source>
</evidence>
<dbReference type="FunFam" id="3.90.1150.10:FF:000096">
    <property type="entry name" value="ATP-binding cassette sub-family A member 3-like Protein"/>
    <property type="match status" value="1"/>
</dbReference>
<reference evidence="8" key="1">
    <citation type="submission" date="2024-06" db="EMBL/GenBank/DDBJ databases">
        <authorList>
            <person name="Ryan C."/>
        </authorList>
    </citation>
    <scope>NUCLEOTIDE SEQUENCE [LARGE SCALE GENOMIC DNA]</scope>
</reference>
<dbReference type="AlphaFoldDB" id="A0ABC8XYW7"/>
<evidence type="ECO:0000259" key="6">
    <source>
        <dbReference type="Pfam" id="PF00155"/>
    </source>
</evidence>
<dbReference type="InterPro" id="IPR051326">
    <property type="entry name" value="Kynurenine-oxoglutarate_AT"/>
</dbReference>
<evidence type="ECO:0000313" key="7">
    <source>
        <dbReference type="EMBL" id="CAL4933970.1"/>
    </source>
</evidence>
<sequence>MERRLSAASRRSAPSAIQKLSHLAQRVGAVNLAEGFPDFPAPANLKAAAAAAIAADLNQYRHVQGICDVLAETARRDHGLDVDPITDFVICCGQSEAFAAAIFAIIDQGDEVLVFDPAYETYETCIELARGIPVYVPLDPPSWTLNEDKFLKSFTSRTKAVVLNSPHNPTGKVFSKEELLIIAQACQKMDCFAITDEVYEYITYDENKHISLASLPGMQERTIITSSLSKTYSVTGWRIGWACAPASIASAIRNIHVKLTDSAPTPFQEAALTALTSTPDFYLSLKKDYEVRRDFVLQLLKDFGFHISFKPQGSVFVFAELPRSWQLTDNLEQLVGVGAGNCVQNMIEFVTNLINNAGVAAVPGRGFFHRNFDGESYHHRHVRFAFCKGDDTLMAAALRMRKLADSKGTWLIGSSRQEDQTTSASCGSV</sequence>
<dbReference type="Pfam" id="PF00155">
    <property type="entry name" value="Aminotran_1_2"/>
    <property type="match status" value="1"/>
</dbReference>
<dbReference type="PROSITE" id="PS00105">
    <property type="entry name" value="AA_TRANSFER_CLASS_1"/>
    <property type="match status" value="1"/>
</dbReference>
<evidence type="ECO:0000256" key="4">
    <source>
        <dbReference type="ARBA" id="ARBA00022679"/>
    </source>
</evidence>
<evidence type="ECO:0000256" key="5">
    <source>
        <dbReference type="ARBA" id="ARBA00022898"/>
    </source>
</evidence>
<dbReference type="EMBL" id="OZ075125">
    <property type="protein sequence ID" value="CAL4933970.1"/>
    <property type="molecule type" value="Genomic_DNA"/>
</dbReference>
<reference evidence="7 8" key="2">
    <citation type="submission" date="2024-10" db="EMBL/GenBank/DDBJ databases">
        <authorList>
            <person name="Ryan C."/>
        </authorList>
    </citation>
    <scope>NUCLEOTIDE SEQUENCE [LARGE SCALE GENOMIC DNA]</scope>
</reference>
<dbReference type="Proteomes" id="UP001497457">
    <property type="component" value="Chromosome 15b"/>
</dbReference>
<keyword evidence="3" id="KW-0032">Aminotransferase</keyword>
<evidence type="ECO:0000313" key="8">
    <source>
        <dbReference type="Proteomes" id="UP001497457"/>
    </source>
</evidence>
<dbReference type="InterPro" id="IPR004839">
    <property type="entry name" value="Aminotransferase_I/II_large"/>
</dbReference>
<comment type="cofactor">
    <cofactor evidence="1">
        <name>pyridoxal 5'-phosphate</name>
        <dbReference type="ChEBI" id="CHEBI:597326"/>
    </cofactor>
</comment>
<keyword evidence="4" id="KW-0808">Transferase</keyword>
<dbReference type="SUPFAM" id="SSF53383">
    <property type="entry name" value="PLP-dependent transferases"/>
    <property type="match status" value="1"/>
</dbReference>
<feature type="domain" description="Aminotransferase class I/classII large" evidence="6">
    <location>
        <begin position="30"/>
        <end position="397"/>
    </location>
</feature>
<dbReference type="Gene3D" id="3.90.1150.10">
    <property type="entry name" value="Aspartate Aminotransferase, domain 1"/>
    <property type="match status" value="1"/>
</dbReference>
<dbReference type="PANTHER" id="PTHR43807:SF12">
    <property type="entry name" value="AMINOTRANSFERASE, CLASSES I AND II FAMILY PROTEIN, EXPRESSED"/>
    <property type="match status" value="1"/>
</dbReference>
<protein>
    <recommendedName>
        <fullName evidence="6">Aminotransferase class I/classII large domain-containing protein</fullName>
    </recommendedName>
</protein>
<dbReference type="Gene3D" id="3.40.640.10">
    <property type="entry name" value="Type I PLP-dependent aspartate aminotransferase-like (Major domain)"/>
    <property type="match status" value="1"/>
</dbReference>